<dbReference type="STRING" id="523844.MSTHT_1270"/>
<dbReference type="Gene3D" id="3.40.50.740">
    <property type="match status" value="1"/>
</dbReference>
<dbReference type="GO" id="GO:0016020">
    <property type="term" value="C:membrane"/>
    <property type="evidence" value="ECO:0007669"/>
    <property type="project" value="TreeGrafter"/>
</dbReference>
<dbReference type="Gene3D" id="3.40.228.10">
    <property type="entry name" value="Dimethylsulfoxide Reductase, domain 2"/>
    <property type="match status" value="2"/>
</dbReference>
<dbReference type="HOGENOM" id="CLU_034348_0_0_2"/>
<dbReference type="Proteomes" id="UP000066529">
    <property type="component" value="Chromosome"/>
</dbReference>
<dbReference type="PANTHER" id="PTHR43105:SF14">
    <property type="entry name" value="FORMATE DEHYDROGENASE H"/>
    <property type="match status" value="1"/>
</dbReference>
<dbReference type="InterPro" id="IPR006656">
    <property type="entry name" value="Mopterin_OxRdtase"/>
</dbReference>
<evidence type="ECO:0000256" key="1">
    <source>
        <dbReference type="ARBA" id="ARBA00023002"/>
    </source>
</evidence>
<dbReference type="EMBL" id="CP009501">
    <property type="protein sequence ID" value="AKB13028.1"/>
    <property type="molecule type" value="Genomic_DNA"/>
</dbReference>
<organism evidence="3 4">
    <name type="scientific">Methanosarcina thermophila (strain ATCC 43570 / DSM 1825 / OCM 12 / VKM B-1830 / TM-1)</name>
    <dbReference type="NCBI Taxonomy" id="523844"/>
    <lineage>
        <taxon>Archaea</taxon>
        <taxon>Methanobacteriati</taxon>
        <taxon>Methanobacteriota</taxon>
        <taxon>Stenosarchaea group</taxon>
        <taxon>Methanomicrobia</taxon>
        <taxon>Methanosarcinales</taxon>
        <taxon>Methanosarcinaceae</taxon>
        <taxon>Methanosarcina</taxon>
    </lineage>
</organism>
<dbReference type="GeneID" id="24848208"/>
<feature type="domain" description="Molybdopterin oxidoreductase" evidence="2">
    <location>
        <begin position="50"/>
        <end position="424"/>
    </location>
</feature>
<dbReference type="GO" id="GO:0022904">
    <property type="term" value="P:respiratory electron transport chain"/>
    <property type="evidence" value="ECO:0007669"/>
    <property type="project" value="TreeGrafter"/>
</dbReference>
<dbReference type="EC" id="1.2.99.5" evidence="3"/>
<dbReference type="InterPro" id="IPR050123">
    <property type="entry name" value="Prok_molybdopt-oxidoreductase"/>
</dbReference>
<evidence type="ECO:0000313" key="3">
    <source>
        <dbReference type="EMBL" id="AKB13028.1"/>
    </source>
</evidence>
<dbReference type="CDD" id="cd02761">
    <property type="entry name" value="MopB_FmdB-FwdB"/>
    <property type="match status" value="1"/>
</dbReference>
<dbReference type="NCBIfam" id="TIGR03129">
    <property type="entry name" value="one_C_dehyd_B"/>
    <property type="match status" value="1"/>
</dbReference>
<dbReference type="SUPFAM" id="SSF53706">
    <property type="entry name" value="Formate dehydrogenase/DMSO reductase, domains 1-3"/>
    <property type="match status" value="1"/>
</dbReference>
<evidence type="ECO:0000313" key="4">
    <source>
        <dbReference type="Proteomes" id="UP000066529"/>
    </source>
</evidence>
<dbReference type="AlphaFoldDB" id="A0A0E3KYT8"/>
<dbReference type="RefSeq" id="WP_048167111.1">
    <property type="nucleotide sequence ID" value="NZ_CP009501.1"/>
</dbReference>
<accession>A0A0E3KYT8</accession>
<protein>
    <submittedName>
        <fullName evidence="3">Formylmethanofuran dehydrogenase subunit B</fullName>
        <ecNumber evidence="3">1.2.99.5</ecNumber>
    </submittedName>
</protein>
<dbReference type="GO" id="GO:0003954">
    <property type="term" value="F:NADH dehydrogenase activity"/>
    <property type="evidence" value="ECO:0007669"/>
    <property type="project" value="TreeGrafter"/>
</dbReference>
<dbReference type="KEGG" id="mthr:MSTHT_1270"/>
<dbReference type="GO" id="GO:0018493">
    <property type="term" value="F:formylmethanofuran dehydrogenase activity"/>
    <property type="evidence" value="ECO:0007669"/>
    <property type="project" value="InterPro"/>
</dbReference>
<dbReference type="Pfam" id="PF00384">
    <property type="entry name" value="Molybdopterin"/>
    <property type="match status" value="1"/>
</dbReference>
<dbReference type="GO" id="GO:0015948">
    <property type="term" value="P:methanogenesis"/>
    <property type="evidence" value="ECO:0007669"/>
    <property type="project" value="InterPro"/>
</dbReference>
<dbReference type="PANTHER" id="PTHR43105">
    <property type="entry name" value="RESPIRATORY NITRATE REDUCTASE"/>
    <property type="match status" value="1"/>
</dbReference>
<name>A0A0E3KYT8_METTT</name>
<gene>
    <name evidence="3" type="ORF">MSTHT_1270</name>
</gene>
<sequence>MPVIKDAVCSLCGSLCDDITVTVEDNKITKIENACILGHSKFVGMLEHDRIETPMIRKDGELVPVSYEEAIEAAAKILVNSKRTLSYGWCSTSCEAVSKAIQLAEETGSVIDSTANVCHGPTALAAQEKGAPSASLGEIKNRADVIIFWGCNPVHAHPRHMVRYSSFSKGLFTEKGRKGRKMIVIDVRKTDTAKLADNYIEIEQGSDLLLVTALRSIVNGHEDVVPETVAGVPKAKVVELAETLKNAKFVCIFFGMGVTQSRSKYKNGDAMSSLISDLNQHTKAVMIGMRGHYNVTGFGQVATWETGFPMAIDFSRGYPYYNPGETGANDLLVREEPDAAIIAAADAGAHFPQKAVRHLAKIPVIQIDPYPNPTTEIADVVIPAAIVGIEAEGTAYRMDAISLRMKKLIESKFKTDEEIVKDLITKVRELKRGAENVGNPD</sequence>
<keyword evidence="1 3" id="KW-0560">Oxidoreductase</keyword>
<dbReference type="PIRSF" id="PIRSF005646">
    <property type="entry name" value="FwdB"/>
    <property type="match status" value="1"/>
</dbReference>
<dbReference type="PATRIC" id="fig|523844.20.peg.1604"/>
<reference evidence="3 4" key="1">
    <citation type="submission" date="2014-07" db="EMBL/GenBank/DDBJ databases">
        <title>Methanogenic archaea and the global carbon cycle.</title>
        <authorList>
            <person name="Henriksen J.R."/>
            <person name="Luke J."/>
            <person name="Reinhart S."/>
            <person name="Benedict M.N."/>
            <person name="Youngblut N.D."/>
            <person name="Metcalf M.E."/>
            <person name="Whitaker R.J."/>
            <person name="Metcalf W.W."/>
        </authorList>
    </citation>
    <scope>NUCLEOTIDE SEQUENCE [LARGE SCALE GENOMIC DNA]</scope>
    <source>
        <strain evidence="4">ATCC 43570 / DSM 1825 / OCM 12 / VKM B-1830 / TM-1</strain>
    </source>
</reference>
<evidence type="ECO:0000259" key="2">
    <source>
        <dbReference type="Pfam" id="PF00384"/>
    </source>
</evidence>
<proteinExistence type="predicted"/>
<dbReference type="InterPro" id="IPR016457">
    <property type="entry name" value="Formylmethanofuran_DH_bsu"/>
</dbReference>
<dbReference type="OrthoDB" id="23466at2157"/>
<dbReference type="Gene3D" id="3.30.200.210">
    <property type="match status" value="1"/>
</dbReference>